<protein>
    <submittedName>
        <fullName evidence="2">Uncharacterized protein</fullName>
    </submittedName>
</protein>
<proteinExistence type="predicted"/>
<evidence type="ECO:0000313" key="2">
    <source>
        <dbReference type="EMBL" id="KAL0004875.1"/>
    </source>
</evidence>
<keyword evidence="3" id="KW-1185">Reference proteome</keyword>
<dbReference type="EMBL" id="JAZDWU010000004">
    <property type="protein sequence ID" value="KAL0004875.1"/>
    <property type="molecule type" value="Genomic_DNA"/>
</dbReference>
<reference evidence="2 3" key="1">
    <citation type="submission" date="2024-01" db="EMBL/GenBank/DDBJ databases">
        <title>A telomere-to-telomere, gap-free genome of sweet tea (Lithocarpus litseifolius).</title>
        <authorList>
            <person name="Zhou J."/>
        </authorList>
    </citation>
    <scope>NUCLEOTIDE SEQUENCE [LARGE SCALE GENOMIC DNA]</scope>
    <source>
        <strain evidence="2">Zhou-2022a</strain>
        <tissue evidence="2">Leaf</tissue>
    </source>
</reference>
<comment type="caution">
    <text evidence="2">The sequence shown here is derived from an EMBL/GenBank/DDBJ whole genome shotgun (WGS) entry which is preliminary data.</text>
</comment>
<dbReference type="Proteomes" id="UP001459277">
    <property type="component" value="Unassembled WGS sequence"/>
</dbReference>
<evidence type="ECO:0000313" key="3">
    <source>
        <dbReference type="Proteomes" id="UP001459277"/>
    </source>
</evidence>
<gene>
    <name evidence="2" type="ORF">SO802_012436</name>
</gene>
<feature type="compositionally biased region" description="Acidic residues" evidence="1">
    <location>
        <begin position="154"/>
        <end position="174"/>
    </location>
</feature>
<evidence type="ECO:0000256" key="1">
    <source>
        <dbReference type="SAM" id="MobiDB-lite"/>
    </source>
</evidence>
<accession>A0AAW2D2S2</accession>
<feature type="region of interest" description="Disordered" evidence="1">
    <location>
        <begin position="149"/>
        <end position="187"/>
    </location>
</feature>
<dbReference type="AlphaFoldDB" id="A0AAW2D2S2"/>
<sequence>MRCQLVGEDVPQVPMDPPEVMLASLSMTNAEYALWSPGLAYVIPLREELYHDEFNPTCLMPSLTVEDAPASSVPIDPPHLPWTVYAYGPDGFAKEGPVPCNTNVMGYPFLDGTRAPTIQEHEELVWLAGNLKLEVTQYLKDLYSLRGLAYPGNDDNDDDDDGGGGDGDGGEDSEATPSYQPRMRRFL</sequence>
<organism evidence="2 3">
    <name type="scientific">Lithocarpus litseifolius</name>
    <dbReference type="NCBI Taxonomy" id="425828"/>
    <lineage>
        <taxon>Eukaryota</taxon>
        <taxon>Viridiplantae</taxon>
        <taxon>Streptophyta</taxon>
        <taxon>Embryophyta</taxon>
        <taxon>Tracheophyta</taxon>
        <taxon>Spermatophyta</taxon>
        <taxon>Magnoliopsida</taxon>
        <taxon>eudicotyledons</taxon>
        <taxon>Gunneridae</taxon>
        <taxon>Pentapetalae</taxon>
        <taxon>rosids</taxon>
        <taxon>fabids</taxon>
        <taxon>Fagales</taxon>
        <taxon>Fagaceae</taxon>
        <taxon>Lithocarpus</taxon>
    </lineage>
</organism>
<name>A0AAW2D2S2_9ROSI</name>